<evidence type="ECO:0000256" key="3">
    <source>
        <dbReference type="ARBA" id="ARBA00022741"/>
    </source>
</evidence>
<evidence type="ECO:0000256" key="8">
    <source>
        <dbReference type="RuleBase" id="RU364063"/>
    </source>
</evidence>
<sequence length="648" mass="74342">MDNKYLALYRKYRPKTFDEVQDQQHIVKTLQNIIKFKKLSHAYLFCGPHGTGKTSLAKIFANTINCTHSKDILKPCDECIKNVDHNLDIVEIDAASNTSVEDIRILKEKIQHMPTSSKYKIYIIDEVHMLSKSAFNALLKTLEEPPAHVIFIFATTDPQKIPLTILSRVQRFNFSKIDKNVLINHLKNIFDIEKIKYEPEAINLIATLGNGSVRDTLSIADQIAIYAGDKEIKLVDLEKLFGITNVDNIIRLINFASAHQIKELLELTNKLVNEGIDIEKMVNQMINLLKDYVIYWKTNSNDLLEHFDIADLNKVSISKEKVYAFITELVNLLKDIKFNDIPLQALELGFIKLATLETNDENFSNVITNNFHTKNSVSADKDFEIVGDLYKNNGPKQKNTTNKINSKDLDQAFGFSNIANNHEIKIKKIDINDVLQKTDEMLVNEKTAEIELRDLENSIVNDLNSDDGQLSDTDSKDFEIAGKEKPNLEDGLLSDEMLYDCIYTSQHLIHTKKIQNYRESDKVALKLIDTKLGSNEEQAKVILRNLEVILSSKDFVVFSSKLNMQIKILNKNAYEKFLVNAAAKLFGRYVHLFAFTKEQQANAKTWWSKNKNIPRKLMQLDDLEPKYRERNIELENDVASVFGDKFKK</sequence>
<dbReference type="Pfam" id="PF13177">
    <property type="entry name" value="DNA_pol3_delta2"/>
    <property type="match status" value="1"/>
</dbReference>
<dbReference type="Gene3D" id="1.10.8.60">
    <property type="match status" value="1"/>
</dbReference>
<dbReference type="AlphaFoldDB" id="A0A448ZYE1"/>
<evidence type="ECO:0000256" key="6">
    <source>
        <dbReference type="ARBA" id="ARBA00022932"/>
    </source>
</evidence>
<keyword evidence="10" id="KW-0614">Plasmid</keyword>
<dbReference type="InterPro" id="IPR012763">
    <property type="entry name" value="DNA_pol_III_sug/sutau_N"/>
</dbReference>
<evidence type="ECO:0000256" key="5">
    <source>
        <dbReference type="ARBA" id="ARBA00022840"/>
    </source>
</evidence>
<dbReference type="PANTHER" id="PTHR11669">
    <property type="entry name" value="REPLICATION FACTOR C / DNA POLYMERASE III GAMMA-TAU SUBUNIT"/>
    <property type="match status" value="1"/>
</dbReference>
<comment type="similarity">
    <text evidence="1 8">Belongs to the DnaX/STICHEL family.</text>
</comment>
<dbReference type="InterPro" id="IPR045085">
    <property type="entry name" value="HLD_clamp_pol_III_gamma_tau"/>
</dbReference>
<dbReference type="Gene3D" id="3.40.50.300">
    <property type="entry name" value="P-loop containing nucleotide triphosphate hydrolases"/>
    <property type="match status" value="1"/>
</dbReference>
<dbReference type="RefSeq" id="WP_051327688.1">
    <property type="nucleotide sequence ID" value="NZ_LR214938.2"/>
</dbReference>
<dbReference type="InterPro" id="IPR001270">
    <property type="entry name" value="ClpA/B"/>
</dbReference>
<dbReference type="PRINTS" id="PR00300">
    <property type="entry name" value="CLPPROTEASEA"/>
</dbReference>
<geneLocation type="plasmid" evidence="10">
    <name>2</name>
</geneLocation>
<dbReference type="SUPFAM" id="SSF52540">
    <property type="entry name" value="P-loop containing nucleoside triphosphate hydrolases"/>
    <property type="match status" value="1"/>
</dbReference>
<keyword evidence="8 10" id="KW-0808">Transferase</keyword>
<dbReference type="FunFam" id="3.40.50.300:FF:000014">
    <property type="entry name" value="DNA polymerase III subunit gamma/tau"/>
    <property type="match status" value="1"/>
</dbReference>
<dbReference type="GO" id="GO:0003677">
    <property type="term" value="F:DNA binding"/>
    <property type="evidence" value="ECO:0007669"/>
    <property type="project" value="InterPro"/>
</dbReference>
<protein>
    <recommendedName>
        <fullName evidence="8">DNA polymerase III subunit gamma/tau</fullName>
        <ecNumber evidence="8">2.7.7.7</ecNumber>
    </recommendedName>
</protein>
<dbReference type="GO" id="GO:0003887">
    <property type="term" value="F:DNA-directed DNA polymerase activity"/>
    <property type="evidence" value="ECO:0007669"/>
    <property type="project" value="UniProtKB-KW"/>
</dbReference>
<dbReference type="InterPro" id="IPR008921">
    <property type="entry name" value="DNA_pol3_clamp-load_cplx_C"/>
</dbReference>
<keyword evidence="5 8" id="KW-0067">ATP-binding</keyword>
<feature type="domain" description="AAA+ ATPase" evidence="9">
    <location>
        <begin position="39"/>
        <end position="178"/>
    </location>
</feature>
<dbReference type="GO" id="GO:0005524">
    <property type="term" value="F:ATP binding"/>
    <property type="evidence" value="ECO:0007669"/>
    <property type="project" value="UniProtKB-KW"/>
</dbReference>
<keyword evidence="3 8" id="KW-0547">Nucleotide-binding</keyword>
<dbReference type="SMART" id="SM00382">
    <property type="entry name" value="AAA"/>
    <property type="match status" value="1"/>
</dbReference>
<dbReference type="SUPFAM" id="SSF48019">
    <property type="entry name" value="post-AAA+ oligomerization domain-like"/>
    <property type="match status" value="1"/>
</dbReference>
<reference evidence="10" key="1">
    <citation type="submission" date="2019-01" db="EMBL/GenBank/DDBJ databases">
        <authorList>
            <consortium name="Pathogen Informatics"/>
        </authorList>
    </citation>
    <scope>NUCLEOTIDE SEQUENCE [LARGE SCALE GENOMIC DNA]</scope>
    <source>
        <strain evidence="10">NCTC10113</strain>
    </source>
</reference>
<evidence type="ECO:0000256" key="7">
    <source>
        <dbReference type="ARBA" id="ARBA00049244"/>
    </source>
</evidence>
<dbReference type="CDD" id="cd00009">
    <property type="entry name" value="AAA"/>
    <property type="match status" value="1"/>
</dbReference>
<comment type="function">
    <text evidence="8">DNA polymerase III is a complex, multichain enzyme responsible for most of the replicative synthesis in bacteria. This DNA polymerase also exhibits 3' to 5' exonuclease activity.</text>
</comment>
<evidence type="ECO:0000256" key="4">
    <source>
        <dbReference type="ARBA" id="ARBA00022833"/>
    </source>
</evidence>
<keyword evidence="6 8" id="KW-0239">DNA-directed DNA polymerase</keyword>
<evidence type="ECO:0000256" key="2">
    <source>
        <dbReference type="ARBA" id="ARBA00022723"/>
    </source>
</evidence>
<keyword evidence="2" id="KW-0479">Metal-binding</keyword>
<proteinExistence type="inferred from homology"/>
<gene>
    <name evidence="10" type="primary">dnaX_2</name>
    <name evidence="8" type="synonym">dnaX</name>
    <name evidence="10" type="ORF">NCTC10113_01171</name>
</gene>
<dbReference type="GO" id="GO:0046872">
    <property type="term" value="F:metal ion binding"/>
    <property type="evidence" value="ECO:0007669"/>
    <property type="project" value="UniProtKB-KW"/>
</dbReference>
<organism evidence="10">
    <name type="scientific">Metamycoplasma salivarium</name>
    <name type="common">Mycoplasma salivarium</name>
    <dbReference type="NCBI Taxonomy" id="2124"/>
    <lineage>
        <taxon>Bacteria</taxon>
        <taxon>Bacillati</taxon>
        <taxon>Mycoplasmatota</taxon>
        <taxon>Mycoplasmoidales</taxon>
        <taxon>Metamycoplasmataceae</taxon>
        <taxon>Metamycoplasma</taxon>
    </lineage>
</organism>
<dbReference type="InterPro" id="IPR050238">
    <property type="entry name" value="DNA_Rep/Repair_Clamp_Loader"/>
</dbReference>
<dbReference type="CDD" id="cd18137">
    <property type="entry name" value="HLD_clamp_pol_III_gamma_tau"/>
    <property type="match status" value="1"/>
</dbReference>
<dbReference type="EC" id="2.7.7.7" evidence="8"/>
<dbReference type="GO" id="GO:0006261">
    <property type="term" value="P:DNA-templated DNA replication"/>
    <property type="evidence" value="ECO:0007669"/>
    <property type="project" value="TreeGrafter"/>
</dbReference>
<evidence type="ECO:0000313" key="10">
    <source>
        <dbReference type="EMBL" id="VEU56268.1"/>
    </source>
</evidence>
<dbReference type="NCBIfam" id="NF004046">
    <property type="entry name" value="PRK05563.1"/>
    <property type="match status" value="1"/>
</dbReference>
<dbReference type="InterPro" id="IPR027417">
    <property type="entry name" value="P-loop_NTPase"/>
</dbReference>
<comment type="subunit">
    <text evidence="8">DNA polymerase III contains a core (composed of alpha, epsilon and theta chains) that associates with a tau subunit. This core dimerizes to form the POLIII' complex. PolIII' associates with the gamma complex (composed of gamma, delta, delta', psi and chi chains) and with the beta chain to form the complete DNA polymerase III complex.</text>
</comment>
<name>A0A448ZYE1_METSV</name>
<dbReference type="GO" id="GO:0009360">
    <property type="term" value="C:DNA polymerase III complex"/>
    <property type="evidence" value="ECO:0007669"/>
    <property type="project" value="InterPro"/>
</dbReference>
<dbReference type="NCBIfam" id="TIGR02397">
    <property type="entry name" value="dnaX_nterm"/>
    <property type="match status" value="1"/>
</dbReference>
<evidence type="ECO:0000259" key="9">
    <source>
        <dbReference type="SMART" id="SM00382"/>
    </source>
</evidence>
<keyword evidence="4" id="KW-0862">Zinc</keyword>
<accession>A0A448ZYE1</accession>
<keyword evidence="8" id="KW-0235">DNA replication</keyword>
<dbReference type="Pfam" id="PF22608">
    <property type="entry name" value="DNAX_ATPase_lid"/>
    <property type="match status" value="1"/>
</dbReference>
<dbReference type="Gene3D" id="1.20.272.10">
    <property type="match status" value="1"/>
</dbReference>
<comment type="catalytic activity">
    <reaction evidence="7 8">
        <text>DNA(n) + a 2'-deoxyribonucleoside 5'-triphosphate = DNA(n+1) + diphosphate</text>
        <dbReference type="Rhea" id="RHEA:22508"/>
        <dbReference type="Rhea" id="RHEA-COMP:17339"/>
        <dbReference type="Rhea" id="RHEA-COMP:17340"/>
        <dbReference type="ChEBI" id="CHEBI:33019"/>
        <dbReference type="ChEBI" id="CHEBI:61560"/>
        <dbReference type="ChEBI" id="CHEBI:173112"/>
        <dbReference type="EC" id="2.7.7.7"/>
    </reaction>
</comment>
<dbReference type="PANTHER" id="PTHR11669:SF0">
    <property type="entry name" value="PROTEIN STICHEL-LIKE 2"/>
    <property type="match status" value="1"/>
</dbReference>
<evidence type="ECO:0000256" key="1">
    <source>
        <dbReference type="ARBA" id="ARBA00006360"/>
    </source>
</evidence>
<keyword evidence="8 10" id="KW-0548">Nucleotidyltransferase</keyword>
<dbReference type="InterPro" id="IPR003593">
    <property type="entry name" value="AAA+_ATPase"/>
</dbReference>
<dbReference type="EMBL" id="LR214939">
    <property type="protein sequence ID" value="VEU56268.1"/>
    <property type="molecule type" value="Genomic_DNA"/>
</dbReference>